<keyword evidence="2" id="KW-1185">Reference proteome</keyword>
<sequence length="285" mass="32537">MLNRQFYGHWNKENLAATPPEPEKWKRYYQITVTTPKHYQFICESLTGDGHISFLHITSSSGSIIGGGEPSQTDQTTGKERTSFDLTLLPGIYCLELYSYNLPGTFAAIVLDDCTNEPERPFMYDDDGFDAFGNEKPRPLEKITLGPGQLDCDADYYGAEDPNVLRDGSIDYRNVFNHIRYITNFTWVSVNLMTPTKIKKLCVAGGNSSLTSAFNNNNTILEGRNNNNDAWSQICFLNGGMTPVAYPDWILTFAIPAPQPDFQYYRIRFEYRRSDRFITEIELYK</sequence>
<dbReference type="EMBL" id="FWEV01000018">
    <property type="protein sequence ID" value="SLM27827.1"/>
    <property type="molecule type" value="Genomic_DNA"/>
</dbReference>
<accession>A0A1W1H5V0</accession>
<protein>
    <submittedName>
        <fullName evidence="1">Uncharacterized protein</fullName>
    </submittedName>
</protein>
<gene>
    <name evidence="1" type="ORF">MTBBW1_1140017</name>
</gene>
<reference evidence="1 2" key="1">
    <citation type="submission" date="2017-03" db="EMBL/GenBank/DDBJ databases">
        <authorList>
            <person name="Afonso C.L."/>
            <person name="Miller P.J."/>
            <person name="Scott M.A."/>
            <person name="Spackman E."/>
            <person name="Goraichik I."/>
            <person name="Dimitrov K.M."/>
            <person name="Suarez D.L."/>
            <person name="Swayne D.E."/>
        </authorList>
    </citation>
    <scope>NUCLEOTIDE SEQUENCE [LARGE SCALE GENOMIC DNA]</scope>
    <source>
        <strain evidence="1">PRJEB14757</strain>
    </source>
</reference>
<dbReference type="AlphaFoldDB" id="A0A1W1H5V0"/>
<organism evidence="1 2">
    <name type="scientific">Desulfamplus magnetovallimortis</name>
    <dbReference type="NCBI Taxonomy" id="1246637"/>
    <lineage>
        <taxon>Bacteria</taxon>
        <taxon>Pseudomonadati</taxon>
        <taxon>Thermodesulfobacteriota</taxon>
        <taxon>Desulfobacteria</taxon>
        <taxon>Desulfobacterales</taxon>
        <taxon>Desulfobacteraceae</taxon>
        <taxon>Desulfamplus</taxon>
    </lineage>
</organism>
<proteinExistence type="predicted"/>
<name>A0A1W1H5V0_9BACT</name>
<dbReference type="STRING" id="1246637.MTBBW1_1140017"/>
<dbReference type="OrthoDB" id="9855133at2"/>
<dbReference type="Proteomes" id="UP000191931">
    <property type="component" value="Unassembled WGS sequence"/>
</dbReference>
<evidence type="ECO:0000313" key="2">
    <source>
        <dbReference type="Proteomes" id="UP000191931"/>
    </source>
</evidence>
<evidence type="ECO:0000313" key="1">
    <source>
        <dbReference type="EMBL" id="SLM27827.1"/>
    </source>
</evidence>